<dbReference type="InterPro" id="IPR003347">
    <property type="entry name" value="JmjC_dom"/>
</dbReference>
<dbReference type="PANTHER" id="PTHR12461:SF105">
    <property type="entry name" value="HYPOXIA-INDUCIBLE FACTOR 1-ALPHA INHIBITOR"/>
    <property type="match status" value="1"/>
</dbReference>
<dbReference type="Gene3D" id="2.60.120.10">
    <property type="entry name" value="Jelly Rolls"/>
    <property type="match status" value="1"/>
</dbReference>
<feature type="domain" description="JmjC" evidence="1">
    <location>
        <begin position="138"/>
        <end position="308"/>
    </location>
</feature>
<dbReference type="SUPFAM" id="SSF51197">
    <property type="entry name" value="Clavaminate synthase-like"/>
    <property type="match status" value="1"/>
</dbReference>
<dbReference type="SUPFAM" id="SSF52047">
    <property type="entry name" value="RNI-like"/>
    <property type="match status" value="1"/>
</dbReference>
<organism evidence="2 3">
    <name type="scientific">Polyodon spathula</name>
    <name type="common">North American paddlefish</name>
    <name type="synonym">Squalus spathula</name>
    <dbReference type="NCBI Taxonomy" id="7913"/>
    <lineage>
        <taxon>Eukaryota</taxon>
        <taxon>Metazoa</taxon>
        <taxon>Chordata</taxon>
        <taxon>Craniata</taxon>
        <taxon>Vertebrata</taxon>
        <taxon>Euteleostomi</taxon>
        <taxon>Actinopterygii</taxon>
        <taxon>Chondrostei</taxon>
        <taxon>Acipenseriformes</taxon>
        <taxon>Polyodontidae</taxon>
        <taxon>Polyodon</taxon>
    </lineage>
</organism>
<dbReference type="Gene3D" id="3.80.10.10">
    <property type="entry name" value="Ribonuclease Inhibitor"/>
    <property type="match status" value="1"/>
</dbReference>
<evidence type="ECO:0000313" key="2">
    <source>
        <dbReference type="EMBL" id="MBN3273085.1"/>
    </source>
</evidence>
<dbReference type="Proteomes" id="UP001166093">
    <property type="component" value="Unassembled WGS sequence"/>
</dbReference>
<dbReference type="SMART" id="SM00367">
    <property type="entry name" value="LRR_CC"/>
    <property type="match status" value="6"/>
</dbReference>
<dbReference type="PROSITE" id="PS51184">
    <property type="entry name" value="JMJC"/>
    <property type="match status" value="1"/>
</dbReference>
<dbReference type="InterPro" id="IPR032675">
    <property type="entry name" value="LRR_dom_sf"/>
</dbReference>
<name>A0ABS2XFS9_POLSP</name>
<dbReference type="EMBL" id="JAAWVQ010027342">
    <property type="protein sequence ID" value="MBN3273085.1"/>
    <property type="molecule type" value="Genomic_DNA"/>
</dbReference>
<dbReference type="Pfam" id="PF13621">
    <property type="entry name" value="Cupin_8"/>
    <property type="match status" value="1"/>
</dbReference>
<dbReference type="InterPro" id="IPR001810">
    <property type="entry name" value="F-box_dom"/>
</dbReference>
<evidence type="ECO:0000313" key="3">
    <source>
        <dbReference type="Proteomes" id="UP001166093"/>
    </source>
</evidence>
<feature type="non-terminal residue" evidence="2">
    <location>
        <position position="1"/>
    </location>
</feature>
<reference evidence="2" key="1">
    <citation type="journal article" date="2021" name="Cell">
        <title>Tracing the genetic footprints of vertebrate landing in non-teleost ray-finned fishes.</title>
        <authorList>
            <person name="Bi X."/>
            <person name="Wang K."/>
            <person name="Yang L."/>
            <person name="Pan H."/>
            <person name="Jiang H."/>
            <person name="Wei Q."/>
            <person name="Fang M."/>
            <person name="Yu H."/>
            <person name="Zhu C."/>
            <person name="Cai Y."/>
            <person name="He Y."/>
            <person name="Gan X."/>
            <person name="Zeng H."/>
            <person name="Yu D."/>
            <person name="Zhu Y."/>
            <person name="Jiang H."/>
            <person name="Qiu Q."/>
            <person name="Yang H."/>
            <person name="Zhang Y.E."/>
            <person name="Wang W."/>
            <person name="Zhu M."/>
            <person name="He S."/>
            <person name="Zhang G."/>
        </authorList>
    </citation>
    <scope>NUCLEOTIDE SEQUENCE</scope>
    <source>
        <strain evidence="2">Pddl_001</strain>
    </source>
</reference>
<dbReference type="InterPro" id="IPR027452">
    <property type="entry name" value="FIH-1_dom_II"/>
</dbReference>
<dbReference type="Gene3D" id="1.10.287.1010">
    <property type="entry name" value="Clavaminate synthase-like"/>
    <property type="match status" value="1"/>
</dbReference>
<dbReference type="InterPro" id="IPR014710">
    <property type="entry name" value="RmlC-like_jellyroll"/>
</dbReference>
<accession>A0ABS2XFS9</accession>
<gene>
    <name evidence="2" type="primary">Hif1an_0</name>
    <name evidence="2" type="ORF">GTO93_0020130</name>
</gene>
<dbReference type="CDD" id="cd22126">
    <property type="entry name" value="F-box_FBXL15"/>
    <property type="match status" value="1"/>
</dbReference>
<comment type="caution">
    <text evidence="2">The sequence shown here is derived from an EMBL/GenBank/DDBJ whole genome shotgun (WGS) entry which is preliminary data.</text>
</comment>
<sequence>MAEGEPSRTEAGTEFSEVQCPGWSESQLRKYPFQTRPIPRLSHTDPWAERLIDNEEPVVLTDTNLVYPALKWDTDFLQESIGDGDFSVYIAQTHKFLYYDEKKIPNVENFMPKSRRVEMKFKEFVDKMHKAEETGGEERLYLQQTLNDTVGRKIVVDFLGFNWNWINKQQAKRNWGQLTSNLLLIGMEGNVTPAHYDEQQNFFAQIKGYKRCILFPPDQFECLYPFPVHHPCDRQSQVDFENPDYEKFPNFKRVVGYETVVGPGDVLYIPMYWWHHIESLLNGGITITVNFWYKGTPTPKRIEYPLKAHQKVAIMRNIEKMLGEALGQPQEVGPLLNMMVKGRYQLLDLPWEDVLVPHVLCFLPVRHLVSLQRVSKQFQALIQVYLANCRSFDLSQVGPCIPKQAFGNMLRDNKVLQNLTLQNCSDWITDKELLPVIGQNHHLQQIDMNGCARLSRQSLVAVSLSCAHLKHLSLAHCEWVDSLSLRSLADHCVGLEFINLTACRQLKDEAVCYLAKKCHKLKSLSVAVNANISDVSVEEVAKNCPQMEHLDLTGCLRVRNESIRTVVEYCTKLQSLKVNHCHNITETTLGLLRKRGVEIDVEPPLQRALVLLQDVVGFAPFINLQI</sequence>
<keyword evidence="3" id="KW-1185">Reference proteome</keyword>
<dbReference type="PANTHER" id="PTHR12461">
    <property type="entry name" value="HYPOXIA-INDUCIBLE FACTOR 1 ALPHA INHIBITOR-RELATED"/>
    <property type="match status" value="1"/>
</dbReference>
<dbReference type="Pfam" id="PF00646">
    <property type="entry name" value="F-box"/>
    <property type="match status" value="1"/>
</dbReference>
<dbReference type="InterPro" id="IPR041667">
    <property type="entry name" value="Cupin_8"/>
</dbReference>
<feature type="non-terminal residue" evidence="2">
    <location>
        <position position="626"/>
    </location>
</feature>
<protein>
    <submittedName>
        <fullName evidence="2">HIF1N inhibitor</fullName>
    </submittedName>
</protein>
<dbReference type="InterPro" id="IPR006553">
    <property type="entry name" value="Leu-rich_rpt_Cys-con_subtyp"/>
</dbReference>
<evidence type="ECO:0000259" key="1">
    <source>
        <dbReference type="PROSITE" id="PS51184"/>
    </source>
</evidence>
<dbReference type="SMART" id="SM00558">
    <property type="entry name" value="JmjC"/>
    <property type="match status" value="1"/>
</dbReference>
<proteinExistence type="predicted"/>